<feature type="transmembrane region" description="Helical" evidence="2">
    <location>
        <begin position="222"/>
        <end position="244"/>
    </location>
</feature>
<evidence type="ECO:0000313" key="3">
    <source>
        <dbReference type="EMBL" id="GMF14882.1"/>
    </source>
</evidence>
<evidence type="ECO:0000256" key="2">
    <source>
        <dbReference type="SAM" id="Phobius"/>
    </source>
</evidence>
<feature type="region of interest" description="Disordered" evidence="1">
    <location>
        <begin position="1"/>
        <end position="22"/>
    </location>
</feature>
<keyword evidence="4" id="KW-1185">Reference proteome</keyword>
<name>A0A9W6WRP4_9STRA</name>
<feature type="transmembrane region" description="Helical" evidence="2">
    <location>
        <begin position="161"/>
        <end position="180"/>
    </location>
</feature>
<sequence>MGSSQESNLDGKAAPASGNLKSEVTARRLSNTPIAQRRPSIRQSFFVRGSKRLLHRYYEWKSVHQYLGRYTVDKLLALNEYQRVASPWRVCAVITLTPVPGLLAMILIAAIPLQSPLKGASANAGYFVQSGLAYTVMTLSLLFFVRCALELPKNLYSHRQCILIALITAGGNEVAMYGLSSVWEFPVPFRDFLGIPTFFILLIATHIKVLGSRLRHYYSKMLRYIPLVCAQASTLFIFQGLAILYSNVPVVAQGVITITFPILRAFLKRMIWTFADCLDDITTDVTLCVVEIFGSLFQNVCVQNARSPEIGALIIIVDFAQALMDVYMYLNHKFVVDGSKAVHTAVKVIEGALYPTVITTTSANGQAKPDQNEGSLDIFYKGNSKMLSHEEAFPQPKKSHFTLPKRKSKILAGHQMLDLGSIDPAAITAYPTLGRPPLLSPASQAGCKSTRRASIDDIDIGHRENAKLLRQTLQLVFASEVLVFAEYAEFVCSVVYGLYTLVLYHMPYAKYNLSFIGLSEEQFWKSFVNTTVNAMLKGFTLLFLFTLMRAKYGVSTLHQLAFVLEKYWMSVQGKMAGSLSLIFILNTVHHGMYSLFFHRALTR</sequence>
<accession>A0A9W6WRP4</accession>
<dbReference type="OrthoDB" id="121053at2759"/>
<proteinExistence type="predicted"/>
<feature type="transmembrane region" description="Helical" evidence="2">
    <location>
        <begin position="131"/>
        <end position="149"/>
    </location>
</feature>
<dbReference type="EMBL" id="BSXW01000209">
    <property type="protein sequence ID" value="GMF14882.1"/>
    <property type="molecule type" value="Genomic_DNA"/>
</dbReference>
<feature type="transmembrane region" description="Helical" evidence="2">
    <location>
        <begin position="250"/>
        <end position="267"/>
    </location>
</feature>
<evidence type="ECO:0000313" key="4">
    <source>
        <dbReference type="Proteomes" id="UP001165083"/>
    </source>
</evidence>
<feature type="transmembrane region" description="Helical" evidence="2">
    <location>
        <begin position="487"/>
        <end position="506"/>
    </location>
</feature>
<reference evidence="3" key="1">
    <citation type="submission" date="2023-04" db="EMBL/GenBank/DDBJ databases">
        <title>Phytophthora lilii NBRC 32176.</title>
        <authorList>
            <person name="Ichikawa N."/>
            <person name="Sato H."/>
            <person name="Tonouchi N."/>
        </authorList>
    </citation>
    <scope>NUCLEOTIDE SEQUENCE</scope>
    <source>
        <strain evidence="3">NBRC 32176</strain>
    </source>
</reference>
<dbReference type="Proteomes" id="UP001165083">
    <property type="component" value="Unassembled WGS sequence"/>
</dbReference>
<gene>
    <name evidence="3" type="ORF">Plil01_000498800</name>
</gene>
<feature type="transmembrane region" description="Helical" evidence="2">
    <location>
        <begin position="192"/>
        <end position="210"/>
    </location>
</feature>
<comment type="caution">
    <text evidence="3">The sequence shown here is derived from an EMBL/GenBank/DDBJ whole genome shotgun (WGS) entry which is preliminary data.</text>
</comment>
<feature type="transmembrane region" description="Helical" evidence="2">
    <location>
        <begin position="575"/>
        <end position="597"/>
    </location>
</feature>
<evidence type="ECO:0000256" key="1">
    <source>
        <dbReference type="SAM" id="MobiDB-lite"/>
    </source>
</evidence>
<keyword evidence="2" id="KW-0472">Membrane</keyword>
<keyword evidence="2" id="KW-1133">Transmembrane helix</keyword>
<protein>
    <submittedName>
        <fullName evidence="3">Unnamed protein product</fullName>
    </submittedName>
</protein>
<dbReference type="AlphaFoldDB" id="A0A9W6WRP4"/>
<organism evidence="3 4">
    <name type="scientific">Phytophthora lilii</name>
    <dbReference type="NCBI Taxonomy" id="2077276"/>
    <lineage>
        <taxon>Eukaryota</taxon>
        <taxon>Sar</taxon>
        <taxon>Stramenopiles</taxon>
        <taxon>Oomycota</taxon>
        <taxon>Peronosporomycetes</taxon>
        <taxon>Peronosporales</taxon>
        <taxon>Peronosporaceae</taxon>
        <taxon>Phytophthora</taxon>
    </lineage>
</organism>
<keyword evidence="2" id="KW-0812">Transmembrane</keyword>
<feature type="transmembrane region" description="Helical" evidence="2">
    <location>
        <begin position="90"/>
        <end position="111"/>
    </location>
</feature>